<dbReference type="Proteomes" id="UP000381693">
    <property type="component" value="Unassembled WGS sequence"/>
</dbReference>
<gene>
    <name evidence="2" type="ORF">MAMC_02268</name>
</gene>
<protein>
    <recommendedName>
        <fullName evidence="1">DUF4325 domain-containing protein</fullName>
    </recommendedName>
</protein>
<dbReference type="RefSeq" id="WP_142526133.1">
    <property type="nucleotide sequence ID" value="NZ_CABFUZ020000264.1"/>
</dbReference>
<dbReference type="AlphaFoldDB" id="A0A5E6MGD8"/>
<dbReference type="InterPro" id="IPR025474">
    <property type="entry name" value="DUF4325"/>
</dbReference>
<sequence length="199" mass="22017">MYGKSPNRGVGLSMLQDLVRQTMGTMVILSGCGWWMQDGELPSESGRLPRGASFGGTVCSICFRRKEIYDFNLMLREAWKVLGLSGASQDSGLFMSHEFFMKELFGGFLADGDLANAFRFNEVESKLGMHALVIFNFEGVTNRTASFANALFGGLAEDHPYDLVEKIRFKNCSPLIRSFLTCALSFGIERGKQLAHSGK</sequence>
<dbReference type="Pfam" id="PF14213">
    <property type="entry name" value="DUF4325"/>
    <property type="match status" value="1"/>
</dbReference>
<evidence type="ECO:0000259" key="1">
    <source>
        <dbReference type="Pfam" id="PF14213"/>
    </source>
</evidence>
<keyword evidence="3" id="KW-1185">Reference proteome</keyword>
<reference evidence="2" key="1">
    <citation type="submission" date="2019-09" db="EMBL/GenBank/DDBJ databases">
        <authorList>
            <person name="Cremers G."/>
        </authorList>
    </citation>
    <scope>NUCLEOTIDE SEQUENCE [LARGE SCALE GENOMIC DNA]</scope>
    <source>
        <strain evidence="2">3B</strain>
    </source>
</reference>
<proteinExistence type="predicted"/>
<evidence type="ECO:0000313" key="2">
    <source>
        <dbReference type="EMBL" id="VVM08551.1"/>
    </source>
</evidence>
<comment type="caution">
    <text evidence="2">The sequence shown here is derived from an EMBL/GenBank/DDBJ whole genome shotgun (WGS) entry which is preliminary data.</text>
</comment>
<accession>A0A5E6MGD8</accession>
<dbReference type="OrthoDB" id="195524at2"/>
<organism evidence="2 3">
    <name type="scientific">Methylacidimicrobium cyclopophantes</name>
    <dbReference type="NCBI Taxonomy" id="1041766"/>
    <lineage>
        <taxon>Bacteria</taxon>
        <taxon>Pseudomonadati</taxon>
        <taxon>Verrucomicrobiota</taxon>
        <taxon>Methylacidimicrobium</taxon>
    </lineage>
</organism>
<feature type="domain" description="DUF4325" evidence="1">
    <location>
        <begin position="133"/>
        <end position="174"/>
    </location>
</feature>
<name>A0A5E6MGD8_9BACT</name>
<evidence type="ECO:0000313" key="3">
    <source>
        <dbReference type="Proteomes" id="UP000381693"/>
    </source>
</evidence>
<dbReference type="EMBL" id="CABFUZ020000264">
    <property type="protein sequence ID" value="VVM08551.1"/>
    <property type="molecule type" value="Genomic_DNA"/>
</dbReference>
<dbReference type="PROSITE" id="PS51257">
    <property type="entry name" value="PROKAR_LIPOPROTEIN"/>
    <property type="match status" value="1"/>
</dbReference>